<dbReference type="RefSeq" id="WP_068015244.1">
    <property type="nucleotide sequence ID" value="NZ_QQAZ01000004.1"/>
</dbReference>
<accession>A0A370H688</accession>
<comment type="caution">
    <text evidence="2">The sequence shown here is derived from an EMBL/GenBank/DDBJ whole genome shotgun (WGS) entry which is preliminary data.</text>
</comment>
<keyword evidence="3" id="KW-1185">Reference proteome</keyword>
<dbReference type="EMBL" id="QQAZ01000004">
    <property type="protein sequence ID" value="RDI51912.1"/>
    <property type="molecule type" value="Genomic_DNA"/>
</dbReference>
<protein>
    <submittedName>
        <fullName evidence="2">Uncharacterized protein</fullName>
    </submittedName>
</protein>
<gene>
    <name evidence="2" type="ORF">DFR68_104396</name>
</gene>
<reference evidence="2 3" key="1">
    <citation type="submission" date="2018-07" db="EMBL/GenBank/DDBJ databases">
        <title>Genomic Encyclopedia of Type Strains, Phase IV (KMG-IV): sequencing the most valuable type-strain genomes for metagenomic binning, comparative biology and taxonomic classification.</title>
        <authorList>
            <person name="Goeker M."/>
        </authorList>
    </citation>
    <scope>NUCLEOTIDE SEQUENCE [LARGE SCALE GENOMIC DNA]</scope>
    <source>
        <strain evidence="2 3">DSM 44952</strain>
    </source>
</reference>
<evidence type="ECO:0000313" key="2">
    <source>
        <dbReference type="EMBL" id="RDI51912.1"/>
    </source>
</evidence>
<dbReference type="Proteomes" id="UP000255355">
    <property type="component" value="Unassembled WGS sequence"/>
</dbReference>
<sequence>MAKEIDRLRARSALETVKENPVIAAIAAVPVLIVLGVVWALTNWFVALLVLVLFGAVVVVRGKLVR</sequence>
<evidence type="ECO:0000256" key="1">
    <source>
        <dbReference type="SAM" id="Phobius"/>
    </source>
</evidence>
<dbReference type="AlphaFoldDB" id="A0A370H688"/>
<feature type="transmembrane region" description="Helical" evidence="1">
    <location>
        <begin position="45"/>
        <end position="64"/>
    </location>
</feature>
<keyword evidence="1" id="KW-1133">Transmembrane helix</keyword>
<feature type="transmembrane region" description="Helical" evidence="1">
    <location>
        <begin position="21"/>
        <end position="39"/>
    </location>
</feature>
<keyword evidence="1" id="KW-0812">Transmembrane</keyword>
<proteinExistence type="predicted"/>
<organism evidence="2 3">
    <name type="scientific">Nocardia mexicana</name>
    <dbReference type="NCBI Taxonomy" id="279262"/>
    <lineage>
        <taxon>Bacteria</taxon>
        <taxon>Bacillati</taxon>
        <taxon>Actinomycetota</taxon>
        <taxon>Actinomycetes</taxon>
        <taxon>Mycobacteriales</taxon>
        <taxon>Nocardiaceae</taxon>
        <taxon>Nocardia</taxon>
    </lineage>
</organism>
<evidence type="ECO:0000313" key="3">
    <source>
        <dbReference type="Proteomes" id="UP000255355"/>
    </source>
</evidence>
<keyword evidence="1" id="KW-0472">Membrane</keyword>
<name>A0A370H688_9NOCA</name>